<feature type="non-terminal residue" evidence="2">
    <location>
        <position position="1"/>
    </location>
</feature>
<name>A0A0F9BH81_9ZZZZ</name>
<sequence length="93" mass="9678">AGAEGHEFVVRHRPAAPASGPASILTQRTVCANGMKYTFMLYYQTDQAERVRAAVAVIAKGLELFKPRTTATSTATASAPATSTAPATAPAEK</sequence>
<dbReference type="EMBL" id="LAZR01040964">
    <property type="protein sequence ID" value="KKL13177.1"/>
    <property type="molecule type" value="Genomic_DNA"/>
</dbReference>
<comment type="caution">
    <text evidence="2">The sequence shown here is derived from an EMBL/GenBank/DDBJ whole genome shotgun (WGS) entry which is preliminary data.</text>
</comment>
<protein>
    <submittedName>
        <fullName evidence="2">Uncharacterized protein</fullName>
    </submittedName>
</protein>
<gene>
    <name evidence="2" type="ORF">LCGC14_2528350</name>
</gene>
<proteinExistence type="predicted"/>
<feature type="region of interest" description="Disordered" evidence="1">
    <location>
        <begin position="69"/>
        <end position="93"/>
    </location>
</feature>
<evidence type="ECO:0000256" key="1">
    <source>
        <dbReference type="SAM" id="MobiDB-lite"/>
    </source>
</evidence>
<reference evidence="2" key="1">
    <citation type="journal article" date="2015" name="Nature">
        <title>Complex archaea that bridge the gap between prokaryotes and eukaryotes.</title>
        <authorList>
            <person name="Spang A."/>
            <person name="Saw J.H."/>
            <person name="Jorgensen S.L."/>
            <person name="Zaremba-Niedzwiedzka K."/>
            <person name="Martijn J."/>
            <person name="Lind A.E."/>
            <person name="van Eijk R."/>
            <person name="Schleper C."/>
            <person name="Guy L."/>
            <person name="Ettema T.J."/>
        </authorList>
    </citation>
    <scope>NUCLEOTIDE SEQUENCE</scope>
</reference>
<organism evidence="2">
    <name type="scientific">marine sediment metagenome</name>
    <dbReference type="NCBI Taxonomy" id="412755"/>
    <lineage>
        <taxon>unclassified sequences</taxon>
        <taxon>metagenomes</taxon>
        <taxon>ecological metagenomes</taxon>
    </lineage>
</organism>
<evidence type="ECO:0000313" key="2">
    <source>
        <dbReference type="EMBL" id="KKL13177.1"/>
    </source>
</evidence>
<dbReference type="AlphaFoldDB" id="A0A0F9BH81"/>
<feature type="region of interest" description="Disordered" evidence="1">
    <location>
        <begin position="1"/>
        <end position="21"/>
    </location>
</feature>
<feature type="compositionally biased region" description="Basic and acidic residues" evidence="1">
    <location>
        <begin position="1"/>
        <end position="10"/>
    </location>
</feature>
<accession>A0A0F9BH81</accession>